<feature type="transmembrane region" description="Helical" evidence="1">
    <location>
        <begin position="86"/>
        <end position="105"/>
    </location>
</feature>
<dbReference type="Proteomes" id="UP000050517">
    <property type="component" value="Unassembled WGS sequence"/>
</dbReference>
<accession>A0A0Q0TYY1</accession>
<keyword evidence="1" id="KW-0812">Transmembrane</keyword>
<evidence type="ECO:0000313" key="2">
    <source>
        <dbReference type="EMBL" id="KQB84419.1"/>
    </source>
</evidence>
<feature type="transmembrane region" description="Helical" evidence="1">
    <location>
        <begin position="145"/>
        <end position="164"/>
    </location>
</feature>
<keyword evidence="1" id="KW-0472">Membrane</keyword>
<dbReference type="AlphaFoldDB" id="A0A0Q0TYY1"/>
<dbReference type="EMBL" id="LKST01000002">
    <property type="protein sequence ID" value="KQB84419.1"/>
    <property type="molecule type" value="Genomic_DNA"/>
</dbReference>
<feature type="transmembrane region" description="Helical" evidence="1">
    <location>
        <begin position="111"/>
        <end position="133"/>
    </location>
</feature>
<protein>
    <submittedName>
        <fullName evidence="2">Uncharacterized protein</fullName>
    </submittedName>
</protein>
<evidence type="ECO:0000256" key="1">
    <source>
        <dbReference type="SAM" id="Phobius"/>
    </source>
</evidence>
<keyword evidence="3" id="KW-1185">Reference proteome</keyword>
<feature type="transmembrane region" description="Helical" evidence="1">
    <location>
        <begin position="12"/>
        <end position="31"/>
    </location>
</feature>
<name>A0A0Q0TYY1_9CORY</name>
<dbReference type="RefSeq" id="WP_150114391.1">
    <property type="nucleotide sequence ID" value="NZ_LKST01000002.1"/>
</dbReference>
<comment type="caution">
    <text evidence="2">The sequence shown here is derived from an EMBL/GenBank/DDBJ whole genome shotgun (WGS) entry which is preliminary data.</text>
</comment>
<evidence type="ECO:0000313" key="3">
    <source>
        <dbReference type="Proteomes" id="UP000050517"/>
    </source>
</evidence>
<organism evidence="2 3">
    <name type="scientific">Corynebacterium oculi</name>
    <dbReference type="NCBI Taxonomy" id="1544416"/>
    <lineage>
        <taxon>Bacteria</taxon>
        <taxon>Bacillati</taxon>
        <taxon>Actinomycetota</taxon>
        <taxon>Actinomycetes</taxon>
        <taxon>Mycobacteriales</taxon>
        <taxon>Corynebacteriaceae</taxon>
        <taxon>Corynebacterium</taxon>
    </lineage>
</organism>
<proteinExistence type="predicted"/>
<keyword evidence="1" id="KW-1133">Transmembrane helix</keyword>
<sequence>MESWILGLADNVLANLIASGVSALLMIVIGVRGSGDKGVGQLVGNSDGQIIYSLNNSGIIQASYNSSNTTINHYGYQANRKGGDGWGIFPVTIVVIFLFGALIYSTRFFSVVQSIIVSSSIVVLLLSAIFLLLRKSYYTTVAKRRAWLSWSTLFVVVFFLNLSVENFQNLSNPHSLSSLAQLVDVGVGVDAQGIASMLERGLYLFSHGNDVERTAALMGFLFAFLFLYPSLFRYQAYLAPSFFRQVVEAGNLGNYSIYSIIHLLIGVKFFFCFLLWLK</sequence>
<reference evidence="2 3" key="1">
    <citation type="submission" date="2015-10" db="EMBL/GenBank/DDBJ databases">
        <title>Corynebacteirum lowii and Corynebacterium oculi species nova, derived from human clinical disease and and emended description of Corynebacterium mastiditis.</title>
        <authorList>
            <person name="Bernard K."/>
            <person name="Pacheco A.L."/>
            <person name="Mcdougall C."/>
            <person name="Burtx T."/>
            <person name="Weibe D."/>
            <person name="Tyler S."/>
            <person name="Olson A.B."/>
            <person name="Cnockaert M."/>
            <person name="Eguchi H."/>
            <person name="Kuwahara T."/>
            <person name="Nakayama-Imaohji H."/>
            <person name="Boudewijins M."/>
            <person name="Van Hoecke F."/>
            <person name="Bernier A.-M."/>
            <person name="Vandamme P."/>
        </authorList>
    </citation>
    <scope>NUCLEOTIDE SEQUENCE [LARGE SCALE GENOMIC DNA]</scope>
    <source>
        <strain evidence="2 3">NML 130210</strain>
    </source>
</reference>
<gene>
    <name evidence="2" type="ORF">Cocul_01220</name>
</gene>
<feature type="transmembrane region" description="Helical" evidence="1">
    <location>
        <begin position="255"/>
        <end position="277"/>
    </location>
</feature>
<feature type="transmembrane region" description="Helical" evidence="1">
    <location>
        <begin position="215"/>
        <end position="235"/>
    </location>
</feature>
<dbReference type="PATRIC" id="fig|1544416.3.peg.1225"/>